<evidence type="ECO:0000313" key="3">
    <source>
        <dbReference type="Proteomes" id="UP000004994"/>
    </source>
</evidence>
<protein>
    <submittedName>
        <fullName evidence="2">Uncharacterized protein</fullName>
    </submittedName>
</protein>
<name>A0A3Q7JHX6_SOLLC</name>
<reference evidence="2" key="2">
    <citation type="submission" date="2019-01" db="UniProtKB">
        <authorList>
            <consortium name="EnsemblPlants"/>
        </authorList>
    </citation>
    <scope>IDENTIFICATION</scope>
    <source>
        <strain evidence="2">cv. Heinz 1706</strain>
    </source>
</reference>
<dbReference type="AlphaFoldDB" id="A0A3Q7JHX6"/>
<organism evidence="2">
    <name type="scientific">Solanum lycopersicum</name>
    <name type="common">Tomato</name>
    <name type="synonym">Lycopersicon esculentum</name>
    <dbReference type="NCBI Taxonomy" id="4081"/>
    <lineage>
        <taxon>Eukaryota</taxon>
        <taxon>Viridiplantae</taxon>
        <taxon>Streptophyta</taxon>
        <taxon>Embryophyta</taxon>
        <taxon>Tracheophyta</taxon>
        <taxon>Spermatophyta</taxon>
        <taxon>Magnoliopsida</taxon>
        <taxon>eudicotyledons</taxon>
        <taxon>Gunneridae</taxon>
        <taxon>Pentapetalae</taxon>
        <taxon>asterids</taxon>
        <taxon>lamiids</taxon>
        <taxon>Solanales</taxon>
        <taxon>Solanaceae</taxon>
        <taxon>Solanoideae</taxon>
        <taxon>Solaneae</taxon>
        <taxon>Solanum</taxon>
        <taxon>Solanum subgen. Lycopersicon</taxon>
    </lineage>
</organism>
<keyword evidence="3" id="KW-1185">Reference proteome</keyword>
<feature type="region of interest" description="Disordered" evidence="1">
    <location>
        <begin position="40"/>
        <end position="75"/>
    </location>
</feature>
<accession>A0A3Q7JHX6</accession>
<dbReference type="InParanoid" id="A0A3Q7JHX6"/>
<reference evidence="2" key="1">
    <citation type="journal article" date="2012" name="Nature">
        <title>The tomato genome sequence provides insights into fleshy fruit evolution.</title>
        <authorList>
            <consortium name="Tomato Genome Consortium"/>
        </authorList>
    </citation>
    <scope>NUCLEOTIDE SEQUENCE [LARGE SCALE GENOMIC DNA]</scope>
    <source>
        <strain evidence="2">cv. Heinz 1706</strain>
    </source>
</reference>
<feature type="compositionally biased region" description="Basic and acidic residues" evidence="1">
    <location>
        <begin position="51"/>
        <end position="75"/>
    </location>
</feature>
<proteinExistence type="predicted"/>
<dbReference type="EnsemblPlants" id="Solyc11g006800.2.1">
    <property type="protein sequence ID" value="Solyc11g006800.2.1"/>
    <property type="gene ID" value="Solyc11g006800.2"/>
</dbReference>
<dbReference type="OMA" id="MADEKVC"/>
<sequence>MADEKVCTFEQFVSELNPEEKIVLVTQWYLQTLIDEGDSYFQTPPPSIDPKGNDEVKKANDEKTDRKGKGIAFEK</sequence>
<dbReference type="Proteomes" id="UP000004994">
    <property type="component" value="Chromosome 11"/>
</dbReference>
<evidence type="ECO:0000313" key="2">
    <source>
        <dbReference type="EnsemblPlants" id="Solyc11g006800.2.1"/>
    </source>
</evidence>
<dbReference type="PaxDb" id="4081-Solyc11g006800.1.1"/>
<evidence type="ECO:0000256" key="1">
    <source>
        <dbReference type="SAM" id="MobiDB-lite"/>
    </source>
</evidence>
<dbReference type="Gramene" id="Solyc11g006800.2.1">
    <property type="protein sequence ID" value="Solyc11g006800.2.1"/>
    <property type="gene ID" value="Solyc11g006800.2"/>
</dbReference>